<dbReference type="Pfam" id="PF13583">
    <property type="entry name" value="Reprolysin_4"/>
    <property type="match status" value="1"/>
</dbReference>
<feature type="chain" id="PRO_5023065058" evidence="2">
    <location>
        <begin position="23"/>
        <end position="1147"/>
    </location>
</feature>
<dbReference type="OrthoDB" id="9792152at2"/>
<dbReference type="InterPro" id="IPR013783">
    <property type="entry name" value="Ig-like_fold"/>
</dbReference>
<dbReference type="Pfam" id="PF18962">
    <property type="entry name" value="Por_Secre_tail"/>
    <property type="match status" value="1"/>
</dbReference>
<evidence type="ECO:0000256" key="2">
    <source>
        <dbReference type="SAM" id="SignalP"/>
    </source>
</evidence>
<organism evidence="5 6">
    <name type="scientific">Seonamhaeicola marinus</name>
    <dbReference type="NCBI Taxonomy" id="1912246"/>
    <lineage>
        <taxon>Bacteria</taxon>
        <taxon>Pseudomonadati</taxon>
        <taxon>Bacteroidota</taxon>
        <taxon>Flavobacteriia</taxon>
        <taxon>Flavobacteriales</taxon>
        <taxon>Flavobacteriaceae</taxon>
    </lineage>
</organism>
<dbReference type="RefSeq" id="WP_148543293.1">
    <property type="nucleotide sequence ID" value="NZ_VSDQ01000679.1"/>
</dbReference>
<dbReference type="Pfam" id="PF20009">
    <property type="entry name" value="GEVED"/>
    <property type="match status" value="2"/>
</dbReference>
<evidence type="ECO:0000259" key="4">
    <source>
        <dbReference type="Pfam" id="PF20009"/>
    </source>
</evidence>
<dbReference type="EMBL" id="VSDQ01000679">
    <property type="protein sequence ID" value="TYA74398.1"/>
    <property type="molecule type" value="Genomic_DNA"/>
</dbReference>
<dbReference type="NCBIfam" id="TIGR04183">
    <property type="entry name" value="Por_Secre_tail"/>
    <property type="match status" value="1"/>
</dbReference>
<evidence type="ECO:0000313" key="5">
    <source>
        <dbReference type="EMBL" id="TYA74398.1"/>
    </source>
</evidence>
<dbReference type="GO" id="GO:0008237">
    <property type="term" value="F:metallopeptidase activity"/>
    <property type="evidence" value="ECO:0007669"/>
    <property type="project" value="InterPro"/>
</dbReference>
<dbReference type="SUPFAM" id="SSF55486">
    <property type="entry name" value="Metalloproteases ('zincins'), catalytic domain"/>
    <property type="match status" value="1"/>
</dbReference>
<dbReference type="InterPro" id="IPR045474">
    <property type="entry name" value="GEVED"/>
</dbReference>
<protein>
    <submittedName>
        <fullName evidence="5">T9SS type A sorting domain-containing protein</fullName>
    </submittedName>
</protein>
<accession>A0A5D0HSX1</accession>
<dbReference type="AlphaFoldDB" id="A0A5D0HSX1"/>
<name>A0A5D0HSX1_9FLAO</name>
<feature type="domain" description="GEVED" evidence="4">
    <location>
        <begin position="827"/>
        <end position="907"/>
    </location>
</feature>
<evidence type="ECO:0000256" key="1">
    <source>
        <dbReference type="ARBA" id="ARBA00022729"/>
    </source>
</evidence>
<evidence type="ECO:0000313" key="6">
    <source>
        <dbReference type="Proteomes" id="UP000323930"/>
    </source>
</evidence>
<feature type="signal peptide" evidence="2">
    <location>
        <begin position="1"/>
        <end position="22"/>
    </location>
</feature>
<keyword evidence="6" id="KW-1185">Reference proteome</keyword>
<dbReference type="Gene3D" id="3.40.390.10">
    <property type="entry name" value="Collagenase (Catalytic Domain)"/>
    <property type="match status" value="1"/>
</dbReference>
<reference evidence="5 6" key="1">
    <citation type="submission" date="2019-08" db="EMBL/GenBank/DDBJ databases">
        <title>Seonamhaeicola sediminis sp. nov., isolated from marine sediment.</title>
        <authorList>
            <person name="Cao W.R."/>
        </authorList>
    </citation>
    <scope>NUCLEOTIDE SEQUENCE [LARGE SCALE GENOMIC DNA]</scope>
    <source>
        <strain evidence="5 6">B011</strain>
    </source>
</reference>
<dbReference type="InterPro" id="IPR026444">
    <property type="entry name" value="Secre_tail"/>
</dbReference>
<gene>
    <name evidence="5" type="ORF">FUA24_13825</name>
</gene>
<proteinExistence type="predicted"/>
<dbReference type="Gene3D" id="2.60.40.10">
    <property type="entry name" value="Immunoglobulins"/>
    <property type="match status" value="1"/>
</dbReference>
<dbReference type="Proteomes" id="UP000323930">
    <property type="component" value="Unassembled WGS sequence"/>
</dbReference>
<dbReference type="InterPro" id="IPR024079">
    <property type="entry name" value="MetalloPept_cat_dom_sf"/>
</dbReference>
<evidence type="ECO:0000259" key="3">
    <source>
        <dbReference type="Pfam" id="PF18962"/>
    </source>
</evidence>
<feature type="domain" description="Secretion system C-terminal sorting" evidence="3">
    <location>
        <begin position="1071"/>
        <end position="1146"/>
    </location>
</feature>
<keyword evidence="1 2" id="KW-0732">Signal</keyword>
<sequence length="1147" mass="124175">MKAKLRYVFSIAMFLTAFSAIAQNSSWEKLRSVTNTESLSKLEIPESKVHFFSLDKVTFNKNTSKATLRTSKNGTNTIITIPGINGELERFKLYEAPVFAPELAAKYPQIKSYIGLSLDNPGARLRMSSSPHGIQTMISYIDKPNVFMQPVERGSNQYVLYNKSDRKRIAKSFGCKTFEHLNKTSKQSSHTQKVNEGGANNQTLQKFRIAISTTGEYTAYHGGSVTDALSAINATLTRVNEVFETDMAVTFELIANNNTIVYTDAGTDPYSDSGTGVNGAWSTELQNNLTSTIGESNYDIGHLLGATGGGGNAGCIGCVCTDNQKGSAYTSPSNGVPQGDLFDIDFVAHEIGHQMGANHTWAFESEGTGVNAEPGSGTTIMAYAGITGANNVASSGNDYFHYFSIKQILENLATKSCQTTEVITNNPPSADAGNNYNIPKGTPYVLKGAATDPDGGDNLTYCWEQIDNGITNFLNFGPDLTSGPMNRSLPPSTSPDRYIPKLSSVLAGNVEQTDPTLGSDWETVANVGRTLNWALTVRDRSPSSPTGGQSSYDTMQIIVEDVTPFSVVNPVTWAQGSIQDIQWVVGETTNGTINCQNVNILLSTDGGANFSTVIASNTPNDGSFSYTVPAIADTDQARILIEAADNIFYDVSDFNFSIDTDPDFFIVNESLAPIECNATTVTYTFDYVVANGFSETTTFSALGLPAGATASFSPENSNVTSNVTLTISNLGSTPQGDYNFTIRGTAASITKNSTIDFPFYNGLCSSVANTTYNTSTTRVQLNTIDRSSGKPSGYSDYTNLSTDLNRNDSYNLTVNVNTDGNWTTATRVWIDWNQNCSFDDPGEEYNLGDATNTANGLTGNSPISIVVPGNAVLGNTVMRVSTKYKDDGIPFSCENGFDGEVEDYTINVLGANTTFETEINLVAFNTINQSSGKTSEYTDYTSTQSTDVNRDSTYELNVNVTTERDFTTSTKAWIDWNQNGVFTDLGEEYDLGEATNVTNIATGNAPLSIQIPLDAILGNTIMRVATNYVGNLGNEGPSATNNGPDGETEDYIINVLPTIEIEQSGFQNLKVYPNPNNGEFTVKLNGSLTRNVIVEVFDIRNKLIYSKTFNATGDFEETTRIYYAQSGMYFVNISDGLKKTTHKIIIR</sequence>
<feature type="domain" description="GEVED" evidence="4">
    <location>
        <begin position="971"/>
        <end position="1054"/>
    </location>
</feature>
<comment type="caution">
    <text evidence="5">The sequence shown here is derived from an EMBL/GenBank/DDBJ whole genome shotgun (WGS) entry which is preliminary data.</text>
</comment>